<dbReference type="SUPFAM" id="SSF52172">
    <property type="entry name" value="CheY-like"/>
    <property type="match status" value="1"/>
</dbReference>
<dbReference type="CDD" id="cd00156">
    <property type="entry name" value="REC"/>
    <property type="match status" value="1"/>
</dbReference>
<dbReference type="GO" id="GO:0052621">
    <property type="term" value="F:diguanylate cyclase activity"/>
    <property type="evidence" value="ECO:0007669"/>
    <property type="project" value="UniProtKB-EC"/>
</dbReference>
<proteinExistence type="predicted"/>
<feature type="domain" description="GGDEF" evidence="3">
    <location>
        <begin position="167"/>
        <end position="302"/>
    </location>
</feature>
<dbReference type="InterPro" id="IPR043128">
    <property type="entry name" value="Rev_trsase/Diguanyl_cyclase"/>
</dbReference>
<dbReference type="SMART" id="SM00267">
    <property type="entry name" value="GGDEF"/>
    <property type="match status" value="1"/>
</dbReference>
<dbReference type="NCBIfam" id="TIGR00254">
    <property type="entry name" value="GGDEF"/>
    <property type="match status" value="1"/>
</dbReference>
<feature type="modified residue" description="4-aspartylphosphate" evidence="1">
    <location>
        <position position="58"/>
    </location>
</feature>
<dbReference type="SMART" id="SM00448">
    <property type="entry name" value="REC"/>
    <property type="match status" value="1"/>
</dbReference>
<dbReference type="EMBL" id="JBHRYN010000011">
    <property type="protein sequence ID" value="MFC3701815.1"/>
    <property type="molecule type" value="Genomic_DNA"/>
</dbReference>
<evidence type="ECO:0000313" key="5">
    <source>
        <dbReference type="Proteomes" id="UP001595710"/>
    </source>
</evidence>
<keyword evidence="4" id="KW-0548">Nucleotidyltransferase</keyword>
<dbReference type="CDD" id="cd01949">
    <property type="entry name" value="GGDEF"/>
    <property type="match status" value="1"/>
</dbReference>
<dbReference type="EC" id="2.7.7.65" evidence="4"/>
<dbReference type="PROSITE" id="PS50887">
    <property type="entry name" value="GGDEF"/>
    <property type="match status" value="1"/>
</dbReference>
<dbReference type="Gene3D" id="3.30.70.270">
    <property type="match status" value="1"/>
</dbReference>
<dbReference type="PANTHER" id="PTHR46663:SF3">
    <property type="entry name" value="SLL0267 PROTEIN"/>
    <property type="match status" value="1"/>
</dbReference>
<comment type="caution">
    <text evidence="4">The sequence shown here is derived from an EMBL/GenBank/DDBJ whole genome shotgun (WGS) entry which is preliminary data.</text>
</comment>
<dbReference type="Pfam" id="PF00072">
    <property type="entry name" value="Response_reg"/>
    <property type="match status" value="1"/>
</dbReference>
<dbReference type="RefSeq" id="WP_290283174.1">
    <property type="nucleotide sequence ID" value="NZ_JAUFQI010000001.1"/>
</dbReference>
<keyword evidence="1" id="KW-0597">Phosphoprotein</keyword>
<name>A0ABV7WV89_9GAMM</name>
<dbReference type="SUPFAM" id="SSF55073">
    <property type="entry name" value="Nucleotide cyclase"/>
    <property type="match status" value="1"/>
</dbReference>
<dbReference type="Proteomes" id="UP001595710">
    <property type="component" value="Unassembled WGS sequence"/>
</dbReference>
<dbReference type="InterPro" id="IPR052163">
    <property type="entry name" value="DGC-Regulatory_Protein"/>
</dbReference>
<dbReference type="InterPro" id="IPR001789">
    <property type="entry name" value="Sig_transdc_resp-reg_receiver"/>
</dbReference>
<gene>
    <name evidence="4" type="ORF">ACFOND_09210</name>
</gene>
<evidence type="ECO:0000259" key="3">
    <source>
        <dbReference type="PROSITE" id="PS50887"/>
    </source>
</evidence>
<dbReference type="PROSITE" id="PS50110">
    <property type="entry name" value="RESPONSE_REGULATORY"/>
    <property type="match status" value="1"/>
</dbReference>
<evidence type="ECO:0000256" key="1">
    <source>
        <dbReference type="PROSITE-ProRule" id="PRU00169"/>
    </source>
</evidence>
<evidence type="ECO:0000259" key="2">
    <source>
        <dbReference type="PROSITE" id="PS50110"/>
    </source>
</evidence>
<dbReference type="Gene3D" id="3.40.50.2300">
    <property type="match status" value="1"/>
</dbReference>
<reference evidence="5" key="1">
    <citation type="journal article" date="2019" name="Int. J. Syst. Evol. Microbiol.">
        <title>The Global Catalogue of Microorganisms (GCM) 10K type strain sequencing project: providing services to taxonomists for standard genome sequencing and annotation.</title>
        <authorList>
            <consortium name="The Broad Institute Genomics Platform"/>
            <consortium name="The Broad Institute Genome Sequencing Center for Infectious Disease"/>
            <person name="Wu L."/>
            <person name="Ma J."/>
        </authorList>
    </citation>
    <scope>NUCLEOTIDE SEQUENCE [LARGE SCALE GENOMIC DNA]</scope>
    <source>
        <strain evidence="5">CECT 8288</strain>
    </source>
</reference>
<dbReference type="PANTHER" id="PTHR46663">
    <property type="entry name" value="DIGUANYLATE CYCLASE DGCT-RELATED"/>
    <property type="match status" value="1"/>
</dbReference>
<feature type="domain" description="Response regulatory" evidence="2">
    <location>
        <begin position="6"/>
        <end position="123"/>
    </location>
</feature>
<dbReference type="Pfam" id="PF00990">
    <property type="entry name" value="GGDEF"/>
    <property type="match status" value="1"/>
</dbReference>
<organism evidence="4 5">
    <name type="scientific">Reinekea marina</name>
    <dbReference type="NCBI Taxonomy" id="1310421"/>
    <lineage>
        <taxon>Bacteria</taxon>
        <taxon>Pseudomonadati</taxon>
        <taxon>Pseudomonadota</taxon>
        <taxon>Gammaproteobacteria</taxon>
        <taxon>Oceanospirillales</taxon>
        <taxon>Saccharospirillaceae</taxon>
        <taxon>Reinekea</taxon>
    </lineage>
</organism>
<keyword evidence="5" id="KW-1185">Reference proteome</keyword>
<dbReference type="InterPro" id="IPR000160">
    <property type="entry name" value="GGDEF_dom"/>
</dbReference>
<evidence type="ECO:0000313" key="4">
    <source>
        <dbReference type="EMBL" id="MFC3701815.1"/>
    </source>
</evidence>
<sequence>MKEKKRVLIVDDIEDDVEYCIESLANDPQHEWEALSTDNGKDALNIIRVNRFDCMLLDYSLPALNGIEVLQQLRENNIELPVIMLTGQGSERIAVESMKYGAQDYLTKDEIKYPNIVNVMLQGIERKKRELTIFQRANYDHLTGLAGRALYQDRINSAIERCLRLDSHFMLIFLDLDKFKGVNDVHGHKAGDLMLKEVAVRLESCVRKSDTVARLGGDEYAIIVENIDSKNSRSIEKLLTKIHSAITSQPIYYKNVSLDFNASIGAAIYPDSAKTCDELEALADKAMYKSKQDCEKKFNYIR</sequence>
<dbReference type="InterPro" id="IPR011006">
    <property type="entry name" value="CheY-like_superfamily"/>
</dbReference>
<dbReference type="InterPro" id="IPR029787">
    <property type="entry name" value="Nucleotide_cyclase"/>
</dbReference>
<keyword evidence="4" id="KW-0808">Transferase</keyword>
<protein>
    <submittedName>
        <fullName evidence="4">Diguanylate cyclase domain-containing protein</fullName>
        <ecNumber evidence="4">2.7.7.65</ecNumber>
    </submittedName>
</protein>
<accession>A0ABV7WV89</accession>